<reference evidence="1 2" key="1">
    <citation type="submission" date="2016-07" db="EMBL/GenBank/DDBJ databases">
        <title>Pervasive Adenine N6-methylation of Active Genes in Fungi.</title>
        <authorList>
            <consortium name="DOE Joint Genome Institute"/>
            <person name="Mondo S.J."/>
            <person name="Dannebaum R.O."/>
            <person name="Kuo R.C."/>
            <person name="Labutti K."/>
            <person name="Haridas S."/>
            <person name="Kuo A."/>
            <person name="Salamov A."/>
            <person name="Ahrendt S.R."/>
            <person name="Lipzen A."/>
            <person name="Sullivan W."/>
            <person name="Andreopoulos W.B."/>
            <person name="Clum A."/>
            <person name="Lindquist E."/>
            <person name="Daum C."/>
            <person name="Ramamoorthy G.K."/>
            <person name="Gryganskyi A."/>
            <person name="Culley D."/>
            <person name="Magnuson J.K."/>
            <person name="James T.Y."/>
            <person name="O'Malley M.A."/>
            <person name="Stajich J.E."/>
            <person name="Spatafora J.W."/>
            <person name="Visel A."/>
            <person name="Grigoriev I.V."/>
        </authorList>
    </citation>
    <scope>NUCLEOTIDE SEQUENCE [LARGE SCALE GENOMIC DNA]</scope>
    <source>
        <strain evidence="1 2">NRRL 3301</strain>
    </source>
</reference>
<evidence type="ECO:0000313" key="2">
    <source>
        <dbReference type="Proteomes" id="UP000242146"/>
    </source>
</evidence>
<organism evidence="1 2">
    <name type="scientific">Hesseltinella vesiculosa</name>
    <dbReference type="NCBI Taxonomy" id="101127"/>
    <lineage>
        <taxon>Eukaryota</taxon>
        <taxon>Fungi</taxon>
        <taxon>Fungi incertae sedis</taxon>
        <taxon>Mucoromycota</taxon>
        <taxon>Mucoromycotina</taxon>
        <taxon>Mucoromycetes</taxon>
        <taxon>Mucorales</taxon>
        <taxon>Cunninghamellaceae</taxon>
        <taxon>Hesseltinella</taxon>
    </lineage>
</organism>
<gene>
    <name evidence="1" type="ORF">DM01DRAFT_1377569</name>
</gene>
<accession>A0A1X2G783</accession>
<protein>
    <submittedName>
        <fullName evidence="1">Uncharacterized protein</fullName>
    </submittedName>
</protein>
<proteinExistence type="predicted"/>
<dbReference type="AlphaFoldDB" id="A0A1X2G783"/>
<dbReference type="Proteomes" id="UP000242146">
    <property type="component" value="Unassembled WGS sequence"/>
</dbReference>
<evidence type="ECO:0000313" key="1">
    <source>
        <dbReference type="EMBL" id="ORX46819.1"/>
    </source>
</evidence>
<dbReference type="EMBL" id="MCGT01000036">
    <property type="protein sequence ID" value="ORX46819.1"/>
    <property type="molecule type" value="Genomic_DNA"/>
</dbReference>
<comment type="caution">
    <text evidence="1">The sequence shown here is derived from an EMBL/GenBank/DDBJ whole genome shotgun (WGS) entry which is preliminary data.</text>
</comment>
<name>A0A1X2G783_9FUNG</name>
<sequence>MNGPSLSNEKLGSLLFGHIAVAFITQGNRATLDISVVKDILEQLEGSSASKQIVQAIIDLYGENETLSIIGSAKLNSRLIDLVGTMSLARENEKKLTHLTKAFHH</sequence>
<keyword evidence="2" id="KW-1185">Reference proteome</keyword>